<accession>A0A4S8K876</accession>
<gene>
    <name evidence="1" type="ORF">C4D60_Mb08t32920</name>
</gene>
<keyword evidence="2" id="KW-1185">Reference proteome</keyword>
<comment type="caution">
    <text evidence="1">The sequence shown here is derived from an EMBL/GenBank/DDBJ whole genome shotgun (WGS) entry which is preliminary data.</text>
</comment>
<dbReference type="Proteomes" id="UP000317650">
    <property type="component" value="Chromosome 8"/>
</dbReference>
<dbReference type="EMBL" id="PYDT01000002">
    <property type="protein sequence ID" value="THU71190.1"/>
    <property type="molecule type" value="Genomic_DNA"/>
</dbReference>
<reference evidence="1 2" key="1">
    <citation type="journal article" date="2019" name="Nat. Plants">
        <title>Genome sequencing of Musa balbisiana reveals subgenome evolution and function divergence in polyploid bananas.</title>
        <authorList>
            <person name="Yao X."/>
        </authorList>
    </citation>
    <scope>NUCLEOTIDE SEQUENCE [LARGE SCALE GENOMIC DNA]</scope>
    <source>
        <strain evidence="2">cv. DH-PKW</strain>
        <tissue evidence="1">Leaves</tissue>
    </source>
</reference>
<evidence type="ECO:0000313" key="1">
    <source>
        <dbReference type="EMBL" id="THU71190.1"/>
    </source>
</evidence>
<proteinExistence type="predicted"/>
<organism evidence="1 2">
    <name type="scientific">Musa balbisiana</name>
    <name type="common">Banana</name>
    <dbReference type="NCBI Taxonomy" id="52838"/>
    <lineage>
        <taxon>Eukaryota</taxon>
        <taxon>Viridiplantae</taxon>
        <taxon>Streptophyta</taxon>
        <taxon>Embryophyta</taxon>
        <taxon>Tracheophyta</taxon>
        <taxon>Spermatophyta</taxon>
        <taxon>Magnoliopsida</taxon>
        <taxon>Liliopsida</taxon>
        <taxon>Zingiberales</taxon>
        <taxon>Musaceae</taxon>
        <taxon>Musa</taxon>
    </lineage>
</organism>
<protein>
    <submittedName>
        <fullName evidence="1">Uncharacterized protein</fullName>
    </submittedName>
</protein>
<sequence>MMTTRSSMKFEILEMSLNPVYDLLVHPEGLSEDIIRDGGFGAEDGIGNGDQPRVLAAETGECDGLVGAVVELEVDEALGEHKHITLAKHFGDEPVVGVGGDEADVERAFQHRLNLRRPGMDVRRVKAKRRVVHPGHGDAEGVEAGNSERHVGADFVGGVARLVETGEEEVLGLDELWILADKSVTKPT</sequence>
<dbReference type="AlphaFoldDB" id="A0A4S8K876"/>
<name>A0A4S8K876_MUSBA</name>
<evidence type="ECO:0000313" key="2">
    <source>
        <dbReference type="Proteomes" id="UP000317650"/>
    </source>
</evidence>